<dbReference type="Proteomes" id="UP000030676">
    <property type="component" value="Unassembled WGS sequence"/>
</dbReference>
<comment type="catalytic activity">
    <reaction evidence="8">
        <text>L-threonyl-[protein] + ATP = O-phospho-L-threonyl-[protein] + ADP + H(+)</text>
        <dbReference type="Rhea" id="RHEA:46608"/>
        <dbReference type="Rhea" id="RHEA-COMP:11060"/>
        <dbReference type="Rhea" id="RHEA-COMP:11605"/>
        <dbReference type="ChEBI" id="CHEBI:15378"/>
        <dbReference type="ChEBI" id="CHEBI:30013"/>
        <dbReference type="ChEBI" id="CHEBI:30616"/>
        <dbReference type="ChEBI" id="CHEBI:61977"/>
        <dbReference type="ChEBI" id="CHEBI:456216"/>
        <dbReference type="EC" id="2.7.11.1"/>
    </reaction>
</comment>
<evidence type="ECO:0000256" key="8">
    <source>
        <dbReference type="ARBA" id="ARBA00047899"/>
    </source>
</evidence>
<comment type="subunit">
    <text evidence="2">Component of the EKC/KEOPS complex composed of at least BUD32, CGI121, GON7, KAE1 and PCC1; the whole complex dimerizes.</text>
</comment>
<reference evidence="11" key="1">
    <citation type="submission" date="2011-11" db="EMBL/GenBank/DDBJ databases">
        <title>The Genome Sequence of Fusarium oxysporum PHW808.</title>
        <authorList>
            <consortium name="The Broad Institute Genome Sequencing Platform"/>
            <person name="Ma L.-J."/>
            <person name="Gale L.R."/>
            <person name="Schwartz D.C."/>
            <person name="Zhou S."/>
            <person name="Corby-Kistler H."/>
            <person name="Young S.K."/>
            <person name="Zeng Q."/>
            <person name="Gargeya S."/>
            <person name="Fitzgerald M."/>
            <person name="Haas B."/>
            <person name="Abouelleil A."/>
            <person name="Alvarado L."/>
            <person name="Arachchi H.M."/>
            <person name="Berlin A."/>
            <person name="Brown A."/>
            <person name="Chapman S.B."/>
            <person name="Chen Z."/>
            <person name="Dunbar C."/>
            <person name="Freedman E."/>
            <person name="Gearin G."/>
            <person name="Goldberg J."/>
            <person name="Griggs A."/>
            <person name="Gujja S."/>
            <person name="Heiman D."/>
            <person name="Howarth C."/>
            <person name="Larson L."/>
            <person name="Lui A."/>
            <person name="MacDonald P.J.P."/>
            <person name="Montmayeur A."/>
            <person name="Murphy C."/>
            <person name="Neiman D."/>
            <person name="Pearson M."/>
            <person name="Priest M."/>
            <person name="Roberts A."/>
            <person name="Saif S."/>
            <person name="Shea T."/>
            <person name="Shenoy N."/>
            <person name="Sisk P."/>
            <person name="Stolte C."/>
            <person name="Sykes S."/>
            <person name="Wortman J."/>
            <person name="Nusbaum C."/>
            <person name="Birren B."/>
        </authorList>
    </citation>
    <scope>NUCLEOTIDE SEQUENCE [LARGE SCALE GENOMIC DNA]</scope>
    <source>
        <strain evidence="11">54008</strain>
    </source>
</reference>
<evidence type="ECO:0000256" key="1">
    <source>
        <dbReference type="ARBA" id="ARBA00003747"/>
    </source>
</evidence>
<evidence type="ECO:0000256" key="6">
    <source>
        <dbReference type="ARBA" id="ARBA00030980"/>
    </source>
</evidence>
<evidence type="ECO:0000313" key="11">
    <source>
        <dbReference type="EMBL" id="EXL64663.1"/>
    </source>
</evidence>
<evidence type="ECO:0000256" key="5">
    <source>
        <dbReference type="ARBA" id="ARBA00019973"/>
    </source>
</evidence>
<dbReference type="InterPro" id="IPR008266">
    <property type="entry name" value="Tyr_kinase_AS"/>
</dbReference>
<dbReference type="GO" id="GO:0044773">
    <property type="term" value="P:mitotic DNA damage checkpoint signaling"/>
    <property type="evidence" value="ECO:0007669"/>
    <property type="project" value="TreeGrafter"/>
</dbReference>
<evidence type="ECO:0000256" key="9">
    <source>
        <dbReference type="ARBA" id="ARBA00048679"/>
    </source>
</evidence>
<dbReference type="HOGENOM" id="CLU_000288_31_4_1"/>
<keyword evidence="11" id="KW-0723">Serine/threonine-protein kinase</keyword>
<dbReference type="InterPro" id="IPR011009">
    <property type="entry name" value="Kinase-like_dom_sf"/>
</dbReference>
<evidence type="ECO:0000256" key="7">
    <source>
        <dbReference type="ARBA" id="ARBA00033194"/>
    </source>
</evidence>
<dbReference type="OrthoDB" id="1668230at2759"/>
<dbReference type="PROSITE" id="PS00109">
    <property type="entry name" value="PROTEIN_KINASE_TYR"/>
    <property type="match status" value="1"/>
</dbReference>
<dbReference type="SMART" id="SM00220">
    <property type="entry name" value="S_TKc"/>
    <property type="match status" value="1"/>
</dbReference>
<proteinExistence type="predicted"/>
<accession>X0GMZ9</accession>
<evidence type="ECO:0000259" key="10">
    <source>
        <dbReference type="PROSITE" id="PS50011"/>
    </source>
</evidence>
<organism evidence="11">
    <name type="scientific">Fusarium oxysporum f. sp. conglutinans race 2 54008</name>
    <dbReference type="NCBI Taxonomy" id="1089457"/>
    <lineage>
        <taxon>Eukaryota</taxon>
        <taxon>Fungi</taxon>
        <taxon>Dikarya</taxon>
        <taxon>Ascomycota</taxon>
        <taxon>Pezizomycotina</taxon>
        <taxon>Sordariomycetes</taxon>
        <taxon>Hypocreomycetidae</taxon>
        <taxon>Hypocreales</taxon>
        <taxon>Nectriaceae</taxon>
        <taxon>Fusarium</taxon>
        <taxon>Fusarium oxysporum species complex</taxon>
    </lineage>
</organism>
<comment type="catalytic activity">
    <reaction evidence="9">
        <text>L-seryl-[protein] + ATP = O-phospho-L-seryl-[protein] + ADP + H(+)</text>
        <dbReference type="Rhea" id="RHEA:17989"/>
        <dbReference type="Rhea" id="RHEA-COMP:9863"/>
        <dbReference type="Rhea" id="RHEA-COMP:11604"/>
        <dbReference type="ChEBI" id="CHEBI:15378"/>
        <dbReference type="ChEBI" id="CHEBI:29999"/>
        <dbReference type="ChEBI" id="CHEBI:30616"/>
        <dbReference type="ChEBI" id="CHEBI:83421"/>
        <dbReference type="ChEBI" id="CHEBI:456216"/>
        <dbReference type="EC" id="2.7.11.1"/>
    </reaction>
</comment>
<protein>
    <recommendedName>
        <fullName evidence="5">EKC/KEOPS complex subunit BUD32</fullName>
        <ecNumber evidence="3">2.7.11.1</ecNumber>
    </recommendedName>
    <alternativeName>
        <fullName evidence="6 7">Atypical Serine/threonine protein kinase BUD32</fullName>
    </alternativeName>
    <alternativeName>
        <fullName evidence="4">EKC/KEOPS complex subunit bud32</fullName>
    </alternativeName>
</protein>
<dbReference type="GO" id="GO:0005634">
    <property type="term" value="C:nucleus"/>
    <property type="evidence" value="ECO:0007669"/>
    <property type="project" value="TreeGrafter"/>
</dbReference>
<dbReference type="Gene3D" id="1.10.510.10">
    <property type="entry name" value="Transferase(Phosphotransferase) domain 1"/>
    <property type="match status" value="1"/>
</dbReference>
<keyword evidence="11" id="KW-0418">Kinase</keyword>
<evidence type="ECO:0000256" key="2">
    <source>
        <dbReference type="ARBA" id="ARBA00011534"/>
    </source>
</evidence>
<comment type="function">
    <text evidence="1">Component of the EKC/KEOPS complex that is required for the formation of a threonylcarbamoyl group on adenosine at position 37 (t(6)A37) in tRNAs that read codons beginning with adenine. The complex is probably involved in the transfer of the threonylcarbamoyl moiety of threonylcarbamoyl-AMP (TC-AMP) to the N6 group of A37. BUD32 has ATPase activity in the context of the EKC/KEOPS complex and likely plays a supporting role to the catalytic subunit KAE1. The EKC/KEOPS complex also promotes both telomere uncapping and telomere elongation. The complex is required for efficient recruitment of transcriptional coactivators.</text>
</comment>
<evidence type="ECO:0000256" key="3">
    <source>
        <dbReference type="ARBA" id="ARBA00012513"/>
    </source>
</evidence>
<dbReference type="GO" id="GO:0005737">
    <property type="term" value="C:cytoplasm"/>
    <property type="evidence" value="ECO:0007669"/>
    <property type="project" value="TreeGrafter"/>
</dbReference>
<reference evidence="11" key="2">
    <citation type="submission" date="2014-03" db="EMBL/GenBank/DDBJ databases">
        <title>The Genome Annotation of Fusarium oxysporum PHW808.</title>
        <authorList>
            <consortium name="The Broad Institute Genomics Platform"/>
            <person name="Ma L.-J."/>
            <person name="Corby-Kistler H."/>
            <person name="Broz K."/>
            <person name="Gale L.R."/>
            <person name="Jonkers W."/>
            <person name="O'Donnell K."/>
            <person name="Ploetz R."/>
            <person name="Steinberg C."/>
            <person name="Schwartz D.C."/>
            <person name="VanEtten H."/>
            <person name="Zhou S."/>
            <person name="Young S.K."/>
            <person name="Zeng Q."/>
            <person name="Gargeya S."/>
            <person name="Fitzgerald M."/>
            <person name="Abouelleil A."/>
            <person name="Alvarado L."/>
            <person name="Chapman S.B."/>
            <person name="Gainer-Dewar J."/>
            <person name="Goldberg J."/>
            <person name="Griggs A."/>
            <person name="Gujja S."/>
            <person name="Hansen M."/>
            <person name="Howarth C."/>
            <person name="Imamovic A."/>
            <person name="Ireland A."/>
            <person name="Larimer J."/>
            <person name="McCowan C."/>
            <person name="Murphy C."/>
            <person name="Pearson M."/>
            <person name="Poon T.W."/>
            <person name="Priest M."/>
            <person name="Roberts A."/>
            <person name="Saif S."/>
            <person name="Shea T."/>
            <person name="Sykes S."/>
            <person name="Wortman J."/>
            <person name="Nusbaum C."/>
            <person name="Birren B."/>
        </authorList>
    </citation>
    <scope>NUCLEOTIDE SEQUENCE</scope>
    <source>
        <strain evidence="11">54008</strain>
    </source>
</reference>
<dbReference type="InterPro" id="IPR000719">
    <property type="entry name" value="Prot_kinase_dom"/>
</dbReference>
<dbReference type="SUPFAM" id="SSF56112">
    <property type="entry name" value="Protein kinase-like (PK-like)"/>
    <property type="match status" value="1"/>
</dbReference>
<dbReference type="PANTHER" id="PTHR44167:SF24">
    <property type="entry name" value="SERINE_THREONINE-PROTEIN KINASE CHK2"/>
    <property type="match status" value="1"/>
</dbReference>
<dbReference type="AlphaFoldDB" id="X0GMZ9"/>
<dbReference type="PANTHER" id="PTHR44167">
    <property type="entry name" value="OVARIAN-SPECIFIC SERINE/THREONINE-PROTEIN KINASE LOK-RELATED"/>
    <property type="match status" value="1"/>
</dbReference>
<sequence>MINSTEPDWRGSSSNIYKFEPGKVIKVPRQVPTDNDAHKIFNGVRAQKFEVERGIYEVLGAHDLILPFYGCRDFNGQQGLLLAQADSTLQEHLEHKFEMTTEVERRRWCYQAADSVAYLHKCGVMHSDLRPENFLIHERNVWLSDFNGSVCEDPALDGGQLPDAGFWNSKLETTPDTDIFALGSVLYAIVTGWWPFCRPGVVGRLDRKDKNTYDEEATKRFQAGEFPDTSSLWGGDVILGCWNGRYKTVLDIKRDLAFLDTGKDC</sequence>
<name>X0GMZ9_FUSOX</name>
<gene>
    <name evidence="11" type="ORF">FOPG_19082</name>
</gene>
<feature type="domain" description="Protein kinase" evidence="10">
    <location>
        <begin position="2"/>
        <end position="265"/>
    </location>
</feature>
<dbReference type="EC" id="2.7.11.1" evidence="3"/>
<keyword evidence="11" id="KW-0808">Transferase</keyword>
<dbReference type="EMBL" id="KK033963">
    <property type="protein sequence ID" value="EXL64663.1"/>
    <property type="molecule type" value="Genomic_DNA"/>
</dbReference>
<dbReference type="GO" id="GO:0004674">
    <property type="term" value="F:protein serine/threonine kinase activity"/>
    <property type="evidence" value="ECO:0007669"/>
    <property type="project" value="UniProtKB-KW"/>
</dbReference>
<dbReference type="GO" id="GO:0005524">
    <property type="term" value="F:ATP binding"/>
    <property type="evidence" value="ECO:0007669"/>
    <property type="project" value="InterPro"/>
</dbReference>
<evidence type="ECO:0000256" key="4">
    <source>
        <dbReference type="ARBA" id="ARBA00013948"/>
    </source>
</evidence>
<dbReference type="Pfam" id="PF00069">
    <property type="entry name" value="Pkinase"/>
    <property type="match status" value="1"/>
</dbReference>
<dbReference type="PROSITE" id="PS50011">
    <property type="entry name" value="PROTEIN_KINASE_DOM"/>
    <property type="match status" value="1"/>
</dbReference>